<dbReference type="Gene3D" id="1.25.40.10">
    <property type="entry name" value="Tetratricopeptide repeat domain"/>
    <property type="match status" value="1"/>
</dbReference>
<dbReference type="Pfam" id="PF00196">
    <property type="entry name" value="GerE"/>
    <property type="match status" value="1"/>
</dbReference>
<dbReference type="Pfam" id="PF13191">
    <property type="entry name" value="AAA_16"/>
    <property type="match status" value="1"/>
</dbReference>
<comment type="caution">
    <text evidence="6">The sequence shown here is derived from an EMBL/GenBank/DDBJ whole genome shotgun (WGS) entry which is preliminary data.</text>
</comment>
<dbReference type="Proteomes" id="UP001205185">
    <property type="component" value="Unassembled WGS sequence"/>
</dbReference>
<dbReference type="EMBL" id="JAMTCO010000009">
    <property type="protein sequence ID" value="MCP2271454.1"/>
    <property type="molecule type" value="Genomic_DNA"/>
</dbReference>
<dbReference type="InterPro" id="IPR041664">
    <property type="entry name" value="AAA_16"/>
</dbReference>
<dbReference type="InterPro" id="IPR036388">
    <property type="entry name" value="WH-like_DNA-bd_sf"/>
</dbReference>
<protein>
    <submittedName>
        <fullName evidence="6">LuxR family transcriptional regulator, maltose regulon positive regulatory protein</fullName>
    </submittedName>
</protein>
<evidence type="ECO:0000313" key="6">
    <source>
        <dbReference type="EMBL" id="MCP2271454.1"/>
    </source>
</evidence>
<dbReference type="SUPFAM" id="SSF46894">
    <property type="entry name" value="C-terminal effector domain of the bipartite response regulators"/>
    <property type="match status" value="1"/>
</dbReference>
<evidence type="ECO:0000256" key="2">
    <source>
        <dbReference type="ARBA" id="ARBA00023125"/>
    </source>
</evidence>
<keyword evidence="7" id="KW-1185">Reference proteome</keyword>
<dbReference type="SUPFAM" id="SSF52540">
    <property type="entry name" value="P-loop containing nucleoside triphosphate hydrolases"/>
    <property type="match status" value="1"/>
</dbReference>
<dbReference type="SMART" id="SM00382">
    <property type="entry name" value="AAA"/>
    <property type="match status" value="1"/>
</dbReference>
<keyword evidence="2" id="KW-0238">DNA-binding</keyword>
<dbReference type="InterPro" id="IPR059106">
    <property type="entry name" value="WHD_MalT"/>
</dbReference>
<feature type="compositionally biased region" description="Basic and acidic residues" evidence="4">
    <location>
        <begin position="1"/>
        <end position="13"/>
    </location>
</feature>
<dbReference type="SUPFAM" id="SSF48452">
    <property type="entry name" value="TPR-like"/>
    <property type="match status" value="1"/>
</dbReference>
<dbReference type="Gene3D" id="1.10.10.10">
    <property type="entry name" value="Winged helix-like DNA-binding domain superfamily/Winged helix DNA-binding domain"/>
    <property type="match status" value="1"/>
</dbReference>
<dbReference type="RefSeq" id="WP_253888396.1">
    <property type="nucleotide sequence ID" value="NZ_BAAAVB010000005.1"/>
</dbReference>
<dbReference type="InterPro" id="IPR000792">
    <property type="entry name" value="Tscrpt_reg_LuxR_C"/>
</dbReference>
<organism evidence="6 7">
    <name type="scientific">Actinokineospora diospyrosa</name>
    <dbReference type="NCBI Taxonomy" id="103728"/>
    <lineage>
        <taxon>Bacteria</taxon>
        <taxon>Bacillati</taxon>
        <taxon>Actinomycetota</taxon>
        <taxon>Actinomycetes</taxon>
        <taxon>Pseudonocardiales</taxon>
        <taxon>Pseudonocardiaceae</taxon>
        <taxon>Actinokineospora</taxon>
    </lineage>
</organism>
<dbReference type="CDD" id="cd06170">
    <property type="entry name" value="LuxR_C_like"/>
    <property type="match status" value="1"/>
</dbReference>
<dbReference type="InterPro" id="IPR011990">
    <property type="entry name" value="TPR-like_helical_dom_sf"/>
</dbReference>
<keyword evidence="3" id="KW-0804">Transcription</keyword>
<dbReference type="InterPro" id="IPR041617">
    <property type="entry name" value="TPR_MalT"/>
</dbReference>
<dbReference type="Pfam" id="PF25873">
    <property type="entry name" value="WHD_MalT"/>
    <property type="match status" value="1"/>
</dbReference>
<dbReference type="InterPro" id="IPR016032">
    <property type="entry name" value="Sig_transdc_resp-reg_C-effctor"/>
</dbReference>
<reference evidence="6 7" key="1">
    <citation type="submission" date="2022-06" db="EMBL/GenBank/DDBJ databases">
        <title>Genomic Encyclopedia of Archaeal and Bacterial Type Strains, Phase II (KMG-II): from individual species to whole genera.</title>
        <authorList>
            <person name="Goeker M."/>
        </authorList>
    </citation>
    <scope>NUCLEOTIDE SEQUENCE [LARGE SCALE GENOMIC DNA]</scope>
    <source>
        <strain evidence="6 7">DSM 44255</strain>
    </source>
</reference>
<evidence type="ECO:0000313" key="7">
    <source>
        <dbReference type="Proteomes" id="UP001205185"/>
    </source>
</evidence>
<dbReference type="PROSITE" id="PS50043">
    <property type="entry name" value="HTH_LUXR_2"/>
    <property type="match status" value="1"/>
</dbReference>
<dbReference type="PANTHER" id="PTHR44688">
    <property type="entry name" value="DNA-BINDING TRANSCRIPTIONAL ACTIVATOR DEVR_DOSR"/>
    <property type="match status" value="1"/>
</dbReference>
<dbReference type="SMART" id="SM00421">
    <property type="entry name" value="HTH_LUXR"/>
    <property type="match status" value="1"/>
</dbReference>
<dbReference type="PANTHER" id="PTHR44688:SF16">
    <property type="entry name" value="DNA-BINDING TRANSCRIPTIONAL ACTIVATOR DEVR_DOSR"/>
    <property type="match status" value="1"/>
</dbReference>
<sequence length="870" mass="94193">MSEHEMTRYRADGDPAGAAPRRAVPAGKVRVPTTSASGPWRERLSAALERGVRAQGTPPPVTVVHGPAGSGKTTALAAWADAAGTPVRWATLDQRDNDPDRLWATIHAALECGEPALPPPSTDPAGELVRAVEALADPLCLVLDDVHELREPAVLRVLAALIRHTPDNLRLVIAGRTPPVHLSRLSLEGRLREIDGHQLAMTTAEVAALLAEQATGVGEEHVGALWERTRGWVAGTRLAALWLAGENRDLSGFPAEDPLATDYIAEEILGAHPPHTRQFLLSTSICERVSADLATALSGLRHAGTVLHGLARANSMVQRCEDAPGEWYRYHPLLRDHLRAELSRTRPGAPQRLHRAAARWFRDDGDLAAALEHAELAQDTELTADLIESDGIRAVTRGQGARLAAVVATLPEDRLSSPLFALTAALAALEIPDPIAAESFMARIKDADGTPWPDRIRALHETVLLRRAHLNSSRVPPQGRAKPTGDGHVDVLSRHARGASALWAGDLETAESELSRVVQTCLRDNLPWLAMRAKAHFAVAAALQSDLPEMERRARRALHLATARGWHQSWPCSVLYILLGGYAYQQGDTGEAKRMAELAVRTAPPHQEPTIALAGHSLNAFVDFEEGQDPHKVVRTAVEHWQRLAGGRVCPQVVALLLPTLVRMTLRVGEPGRAVELVDGCHAALAGRAELSVLHALMHAHHGRVSQARRLLAPVLTGTTAALATTTTIDAWLLEATLVDRSENPNRAHEALTRALQAAEPIHAVRPFLTARRSVRDMLAEGAGRFGRLDGFAVRTLAALPVNAATADPLTSRELELLLELPSMRTVDEIAESMFVSANTVKTHLRGIYRKLGVRQRRDAVVVARRQGLL</sequence>
<evidence type="ECO:0000259" key="5">
    <source>
        <dbReference type="PROSITE" id="PS50043"/>
    </source>
</evidence>
<gene>
    <name evidence="6" type="ORF">LV75_003968</name>
</gene>
<dbReference type="Pfam" id="PF17874">
    <property type="entry name" value="TPR_MalT"/>
    <property type="match status" value="1"/>
</dbReference>
<keyword evidence="1" id="KW-0805">Transcription regulation</keyword>
<evidence type="ECO:0000256" key="1">
    <source>
        <dbReference type="ARBA" id="ARBA00023015"/>
    </source>
</evidence>
<feature type="compositionally biased region" description="Low complexity" evidence="4">
    <location>
        <begin position="14"/>
        <end position="32"/>
    </location>
</feature>
<dbReference type="InterPro" id="IPR003593">
    <property type="entry name" value="AAA+_ATPase"/>
</dbReference>
<evidence type="ECO:0000256" key="3">
    <source>
        <dbReference type="ARBA" id="ARBA00023163"/>
    </source>
</evidence>
<evidence type="ECO:0000256" key="4">
    <source>
        <dbReference type="SAM" id="MobiDB-lite"/>
    </source>
</evidence>
<feature type="domain" description="HTH luxR-type" evidence="5">
    <location>
        <begin position="803"/>
        <end position="868"/>
    </location>
</feature>
<accession>A0ABT1IFS1</accession>
<dbReference type="InterPro" id="IPR027417">
    <property type="entry name" value="P-loop_NTPase"/>
</dbReference>
<dbReference type="Gene3D" id="3.40.50.300">
    <property type="entry name" value="P-loop containing nucleotide triphosphate hydrolases"/>
    <property type="match status" value="1"/>
</dbReference>
<name>A0ABT1IFS1_9PSEU</name>
<feature type="region of interest" description="Disordered" evidence="4">
    <location>
        <begin position="1"/>
        <end position="38"/>
    </location>
</feature>
<proteinExistence type="predicted"/>